<dbReference type="EMBL" id="CAJFCV020000002">
    <property type="protein sequence ID" value="CAG9093996.1"/>
    <property type="molecule type" value="Genomic_DNA"/>
</dbReference>
<sequence>MYSQLAQMDEGGDNEHTAAIWLGREPRMSVDFAAARWRQQQKNGVARKAANRQRWRLLGQLLVVGCCVVL</sequence>
<organism evidence="1 2">
    <name type="scientific">Bursaphelenchus xylophilus</name>
    <name type="common">Pinewood nematode worm</name>
    <name type="synonym">Aphelenchoides xylophilus</name>
    <dbReference type="NCBI Taxonomy" id="6326"/>
    <lineage>
        <taxon>Eukaryota</taxon>
        <taxon>Metazoa</taxon>
        <taxon>Ecdysozoa</taxon>
        <taxon>Nematoda</taxon>
        <taxon>Chromadorea</taxon>
        <taxon>Rhabditida</taxon>
        <taxon>Tylenchina</taxon>
        <taxon>Tylenchomorpha</taxon>
        <taxon>Aphelenchoidea</taxon>
        <taxon>Aphelenchoididae</taxon>
        <taxon>Bursaphelenchus</taxon>
    </lineage>
</organism>
<evidence type="ECO:0000313" key="1">
    <source>
        <dbReference type="EMBL" id="CAD5214048.1"/>
    </source>
</evidence>
<name>A0A811KF90_BURXY</name>
<protein>
    <submittedName>
        <fullName evidence="1">(pine wood nematode) hypothetical protein</fullName>
    </submittedName>
</protein>
<gene>
    <name evidence="1" type="ORF">BXYJ_LOCUS3335</name>
</gene>
<evidence type="ECO:0000313" key="2">
    <source>
        <dbReference type="Proteomes" id="UP000659654"/>
    </source>
</evidence>
<keyword evidence="2" id="KW-1185">Reference proteome</keyword>
<dbReference type="AlphaFoldDB" id="A0A811KF90"/>
<proteinExistence type="predicted"/>
<dbReference type="Proteomes" id="UP000582659">
    <property type="component" value="Unassembled WGS sequence"/>
</dbReference>
<dbReference type="SMR" id="A0A811KF90"/>
<dbReference type="OrthoDB" id="10300690at2759"/>
<reference evidence="1" key="1">
    <citation type="submission" date="2020-09" db="EMBL/GenBank/DDBJ databases">
        <authorList>
            <person name="Kikuchi T."/>
        </authorList>
    </citation>
    <scope>NUCLEOTIDE SEQUENCE</scope>
    <source>
        <strain evidence="1">Ka4C1</strain>
    </source>
</reference>
<comment type="caution">
    <text evidence="1">The sequence shown here is derived from an EMBL/GenBank/DDBJ whole genome shotgun (WGS) entry which is preliminary data.</text>
</comment>
<dbReference type="EMBL" id="CAJFDI010000002">
    <property type="protein sequence ID" value="CAD5214048.1"/>
    <property type="molecule type" value="Genomic_DNA"/>
</dbReference>
<dbReference type="Proteomes" id="UP000659654">
    <property type="component" value="Unassembled WGS sequence"/>
</dbReference>
<accession>A0A811KF90</accession>